<dbReference type="EMBL" id="ML179204">
    <property type="protein sequence ID" value="THU95249.1"/>
    <property type="molecule type" value="Genomic_DNA"/>
</dbReference>
<evidence type="ECO:0000313" key="2">
    <source>
        <dbReference type="Proteomes" id="UP000297245"/>
    </source>
</evidence>
<dbReference type="Proteomes" id="UP000297245">
    <property type="component" value="Unassembled WGS sequence"/>
</dbReference>
<accession>A0A4S8LZR4</accession>
<keyword evidence="2" id="KW-1185">Reference proteome</keyword>
<dbReference type="AlphaFoldDB" id="A0A4S8LZR4"/>
<proteinExistence type="predicted"/>
<sequence>MSTRASVDELKSDFNCLSRVEQQQLSPIAHKQAGSYGWKGEWNVDNMEVVIQKLRGLKMHSGSDPNRLCAISHPVKTSRKAVHHALSVRVRESAARLEVEDVSNDGGVGAGNPLYN</sequence>
<evidence type="ECO:0000313" key="1">
    <source>
        <dbReference type="EMBL" id="THU95249.1"/>
    </source>
</evidence>
<reference evidence="1 2" key="1">
    <citation type="journal article" date="2019" name="Nat. Ecol. Evol.">
        <title>Megaphylogeny resolves global patterns of mushroom evolution.</title>
        <authorList>
            <person name="Varga T."/>
            <person name="Krizsan K."/>
            <person name="Foldi C."/>
            <person name="Dima B."/>
            <person name="Sanchez-Garcia M."/>
            <person name="Sanchez-Ramirez S."/>
            <person name="Szollosi G.J."/>
            <person name="Szarkandi J.G."/>
            <person name="Papp V."/>
            <person name="Albert L."/>
            <person name="Andreopoulos W."/>
            <person name="Angelini C."/>
            <person name="Antonin V."/>
            <person name="Barry K.W."/>
            <person name="Bougher N.L."/>
            <person name="Buchanan P."/>
            <person name="Buyck B."/>
            <person name="Bense V."/>
            <person name="Catcheside P."/>
            <person name="Chovatia M."/>
            <person name="Cooper J."/>
            <person name="Damon W."/>
            <person name="Desjardin D."/>
            <person name="Finy P."/>
            <person name="Geml J."/>
            <person name="Haridas S."/>
            <person name="Hughes K."/>
            <person name="Justo A."/>
            <person name="Karasinski D."/>
            <person name="Kautmanova I."/>
            <person name="Kiss B."/>
            <person name="Kocsube S."/>
            <person name="Kotiranta H."/>
            <person name="LaButti K.M."/>
            <person name="Lechner B.E."/>
            <person name="Liimatainen K."/>
            <person name="Lipzen A."/>
            <person name="Lukacs Z."/>
            <person name="Mihaltcheva S."/>
            <person name="Morgado L.N."/>
            <person name="Niskanen T."/>
            <person name="Noordeloos M.E."/>
            <person name="Ohm R.A."/>
            <person name="Ortiz-Santana B."/>
            <person name="Ovrebo C."/>
            <person name="Racz N."/>
            <person name="Riley R."/>
            <person name="Savchenko A."/>
            <person name="Shiryaev A."/>
            <person name="Soop K."/>
            <person name="Spirin V."/>
            <person name="Szebenyi C."/>
            <person name="Tomsovsky M."/>
            <person name="Tulloss R.E."/>
            <person name="Uehling J."/>
            <person name="Grigoriev I.V."/>
            <person name="Vagvolgyi C."/>
            <person name="Papp T."/>
            <person name="Martin F.M."/>
            <person name="Miettinen O."/>
            <person name="Hibbett D.S."/>
            <person name="Nagy L.G."/>
        </authorList>
    </citation>
    <scope>NUCLEOTIDE SEQUENCE [LARGE SCALE GENOMIC DNA]</scope>
    <source>
        <strain evidence="1 2">CBS 962.96</strain>
    </source>
</reference>
<gene>
    <name evidence="1" type="ORF">K435DRAFT_859712</name>
</gene>
<name>A0A4S8LZR4_DENBC</name>
<dbReference type="OrthoDB" id="3068461at2759"/>
<organism evidence="1 2">
    <name type="scientific">Dendrothele bispora (strain CBS 962.96)</name>
    <dbReference type="NCBI Taxonomy" id="1314807"/>
    <lineage>
        <taxon>Eukaryota</taxon>
        <taxon>Fungi</taxon>
        <taxon>Dikarya</taxon>
        <taxon>Basidiomycota</taxon>
        <taxon>Agaricomycotina</taxon>
        <taxon>Agaricomycetes</taxon>
        <taxon>Agaricomycetidae</taxon>
        <taxon>Agaricales</taxon>
        <taxon>Agaricales incertae sedis</taxon>
        <taxon>Dendrothele</taxon>
    </lineage>
</organism>
<protein>
    <submittedName>
        <fullName evidence="1">Uncharacterized protein</fullName>
    </submittedName>
</protein>